<dbReference type="EMBL" id="JBAHYK010000318">
    <property type="protein sequence ID" value="KAL0575301.1"/>
    <property type="molecule type" value="Genomic_DNA"/>
</dbReference>
<dbReference type="InterPro" id="IPR001810">
    <property type="entry name" value="F-box_dom"/>
</dbReference>
<dbReference type="Pfam" id="PF12937">
    <property type="entry name" value="F-box-like"/>
    <property type="match status" value="1"/>
</dbReference>
<dbReference type="InterPro" id="IPR032675">
    <property type="entry name" value="LRR_dom_sf"/>
</dbReference>
<comment type="caution">
    <text evidence="3">The sequence shown here is derived from an EMBL/GenBank/DDBJ whole genome shotgun (WGS) entry which is preliminary data.</text>
</comment>
<dbReference type="PANTHER" id="PTHR38926:SF5">
    <property type="entry name" value="F-BOX AND LEUCINE-RICH REPEAT PROTEIN 6"/>
    <property type="match status" value="1"/>
</dbReference>
<feature type="compositionally biased region" description="Acidic residues" evidence="1">
    <location>
        <begin position="533"/>
        <end position="585"/>
    </location>
</feature>
<proteinExistence type="predicted"/>
<dbReference type="PANTHER" id="PTHR38926">
    <property type="entry name" value="F-BOX DOMAIN CONTAINING PROTEIN, EXPRESSED"/>
    <property type="match status" value="1"/>
</dbReference>
<dbReference type="Gene3D" id="1.20.1280.50">
    <property type="match status" value="1"/>
</dbReference>
<dbReference type="SUPFAM" id="SSF52047">
    <property type="entry name" value="RNI-like"/>
    <property type="match status" value="1"/>
</dbReference>
<dbReference type="Proteomes" id="UP001465976">
    <property type="component" value="Unassembled WGS sequence"/>
</dbReference>
<gene>
    <name evidence="3" type="ORF">V5O48_006678</name>
</gene>
<reference evidence="3 4" key="1">
    <citation type="submission" date="2024-02" db="EMBL/GenBank/DDBJ databases">
        <title>A draft genome for the cacao thread blight pathogen Marasmius crinis-equi.</title>
        <authorList>
            <person name="Cohen S.P."/>
            <person name="Baruah I.K."/>
            <person name="Amoako-Attah I."/>
            <person name="Bukari Y."/>
            <person name="Meinhardt L.W."/>
            <person name="Bailey B.A."/>
        </authorList>
    </citation>
    <scope>NUCLEOTIDE SEQUENCE [LARGE SCALE GENOMIC DNA]</scope>
    <source>
        <strain evidence="3 4">GH-76</strain>
    </source>
</reference>
<evidence type="ECO:0000256" key="1">
    <source>
        <dbReference type="SAM" id="MobiDB-lite"/>
    </source>
</evidence>
<sequence>MPPSSCIMDRIPREILSMIFEFASDIGRSNETFLLKSAEDSKPIIYSPHLQVRISHVCRSWRSVALGSPNLWNTLHFDKKSDIERGRTFCRRLSPITPMDILIVTVSNEEYAESIESGRCLLWEEELDEIFSVLAPLTPRWRTFHLQVRDGTCKKIARKYIGTQNGEICGAAPNLQTWQLYHFEDFRVVEDLHEATKRPPVTCFEDKIPNLKHLSLIGVNLPWHSPYLHGLHSLELCLHPDNIRPEFTHWHDMLSRSPDLRSLFLHYSGPKREHPWPKKPMIVLPRLENLGLVDLEPDYLKAITSGIEAANVNKLELELSDQEDDTVTYDDWLASISRPPRFQSLHQLTITALRCSDSTLKAFLATLPHLRELELEYSVWSNVWRIFKDDLKWREVTGSDGIPEAVSADRDGRYSSFLLPNLEVLKVRGTPTANHHRANVKLILRLREREGASARQQSPVPTSPFDRPLFTIVGTLPVQVLEPDVDPGQHTERVRHAHVLRRLVAPPENNESTLGTNGGNSKKSWKVLVDFEAITDEAPVEDDYDDEGGDDDEDDGGDDDEEEFDDDTGDIEGDGNDSEYGEDEE</sequence>
<accession>A0ABR3FIV5</accession>
<protein>
    <recommendedName>
        <fullName evidence="2">F-box domain-containing protein</fullName>
    </recommendedName>
</protein>
<feature type="domain" description="F-box" evidence="2">
    <location>
        <begin position="9"/>
        <end position="77"/>
    </location>
</feature>
<organism evidence="3 4">
    <name type="scientific">Marasmius crinis-equi</name>
    <dbReference type="NCBI Taxonomy" id="585013"/>
    <lineage>
        <taxon>Eukaryota</taxon>
        <taxon>Fungi</taxon>
        <taxon>Dikarya</taxon>
        <taxon>Basidiomycota</taxon>
        <taxon>Agaricomycotina</taxon>
        <taxon>Agaricomycetes</taxon>
        <taxon>Agaricomycetidae</taxon>
        <taxon>Agaricales</taxon>
        <taxon>Marasmiineae</taxon>
        <taxon>Marasmiaceae</taxon>
        <taxon>Marasmius</taxon>
    </lineage>
</organism>
<evidence type="ECO:0000259" key="2">
    <source>
        <dbReference type="Pfam" id="PF12937"/>
    </source>
</evidence>
<dbReference type="Gene3D" id="3.80.10.10">
    <property type="entry name" value="Ribonuclease Inhibitor"/>
    <property type="match status" value="1"/>
</dbReference>
<keyword evidence="4" id="KW-1185">Reference proteome</keyword>
<feature type="region of interest" description="Disordered" evidence="1">
    <location>
        <begin position="501"/>
        <end position="585"/>
    </location>
</feature>
<feature type="compositionally biased region" description="Polar residues" evidence="1">
    <location>
        <begin position="509"/>
        <end position="522"/>
    </location>
</feature>
<name>A0ABR3FIV5_9AGAR</name>
<evidence type="ECO:0000313" key="3">
    <source>
        <dbReference type="EMBL" id="KAL0575301.1"/>
    </source>
</evidence>
<evidence type="ECO:0000313" key="4">
    <source>
        <dbReference type="Proteomes" id="UP001465976"/>
    </source>
</evidence>